<keyword evidence="4" id="KW-1185">Reference proteome</keyword>
<evidence type="ECO:0000313" key="3">
    <source>
        <dbReference type="EMBL" id="MDQ8193118.1"/>
    </source>
</evidence>
<dbReference type="SUPFAM" id="SSF53300">
    <property type="entry name" value="vWA-like"/>
    <property type="match status" value="1"/>
</dbReference>
<dbReference type="Pfam" id="PF13519">
    <property type="entry name" value="VWA_2"/>
    <property type="match status" value="1"/>
</dbReference>
<evidence type="ECO:0000259" key="2">
    <source>
        <dbReference type="Pfam" id="PF13519"/>
    </source>
</evidence>
<protein>
    <submittedName>
        <fullName evidence="3">VWA domain-containing protein</fullName>
    </submittedName>
</protein>
<accession>A0ABU1AHK7</accession>
<dbReference type="Proteomes" id="UP001243717">
    <property type="component" value="Unassembled WGS sequence"/>
</dbReference>
<gene>
    <name evidence="3" type="ORF">QEH59_01680</name>
</gene>
<name>A0ABU1AHK7_9BACT</name>
<proteinExistence type="predicted"/>
<comment type="caution">
    <text evidence="3">The sequence shown here is derived from an EMBL/GenBank/DDBJ whole genome shotgun (WGS) entry which is preliminary data.</text>
</comment>
<feature type="region of interest" description="Disordered" evidence="1">
    <location>
        <begin position="109"/>
        <end position="128"/>
    </location>
</feature>
<feature type="domain" description="VWFA" evidence="2">
    <location>
        <begin position="144"/>
        <end position="266"/>
    </location>
</feature>
<dbReference type="RefSeq" id="WP_308983627.1">
    <property type="nucleotide sequence ID" value="NZ_JARXIC010000002.1"/>
</dbReference>
<dbReference type="InterPro" id="IPR036465">
    <property type="entry name" value="vWFA_dom_sf"/>
</dbReference>
<dbReference type="EMBL" id="JARXIC010000002">
    <property type="protein sequence ID" value="MDQ8193118.1"/>
    <property type="molecule type" value="Genomic_DNA"/>
</dbReference>
<dbReference type="CDD" id="cd00198">
    <property type="entry name" value="vWFA"/>
    <property type="match status" value="1"/>
</dbReference>
<dbReference type="InterPro" id="IPR002035">
    <property type="entry name" value="VWF_A"/>
</dbReference>
<organism evidence="3 4">
    <name type="scientific">Thalassobacterium sedimentorum</name>
    <dbReference type="NCBI Taxonomy" id="3041258"/>
    <lineage>
        <taxon>Bacteria</taxon>
        <taxon>Pseudomonadati</taxon>
        <taxon>Verrucomicrobiota</taxon>
        <taxon>Opitutia</taxon>
        <taxon>Puniceicoccales</taxon>
        <taxon>Coraliomargaritaceae</taxon>
        <taxon>Thalassobacterium</taxon>
    </lineage>
</organism>
<reference evidence="3 4" key="1">
    <citation type="submission" date="2023-04" db="EMBL/GenBank/DDBJ databases">
        <title>A novel bacteria isolated from coastal sediment.</title>
        <authorList>
            <person name="Liu X.-J."/>
            <person name="Du Z.-J."/>
        </authorList>
    </citation>
    <scope>NUCLEOTIDE SEQUENCE [LARGE SCALE GENOMIC DNA]</scope>
    <source>
        <strain evidence="3 4">SDUM461004</strain>
    </source>
</reference>
<dbReference type="Gene3D" id="3.40.50.410">
    <property type="entry name" value="von Willebrand factor, type A domain"/>
    <property type="match status" value="1"/>
</dbReference>
<evidence type="ECO:0000256" key="1">
    <source>
        <dbReference type="SAM" id="MobiDB-lite"/>
    </source>
</evidence>
<sequence>MKRRRETQSSALSFMDCICCGFGAVLLLFILTAKAQITDSQEQATQSQAAAETLQAAIRETEAKQKALEKEIEALDPQPDSNATSVAQLAAEQERLAKAIEAQAEALAALESEADPSEEPAALDRPSADNSYLSGLRLRAPRAVILLESSGSMLAEDANSAVKIIQQGRGSNAPKWLRSKAAVRAVLAAIPKGTQVAIFAMAENTQALSGSPQNPYIDPYDNNALLSCLDRLDKLQASGGADLAKALQTVNQLQQRASSLLLIGDGLPSAPAPSNGALSEADRVQLFNRAMAQQFTYPFNTILFPFEGDPSAAGLFWKLSGRTGGITLIPDNDWPAAH</sequence>
<evidence type="ECO:0000313" key="4">
    <source>
        <dbReference type="Proteomes" id="UP001243717"/>
    </source>
</evidence>